<evidence type="ECO:0000259" key="4">
    <source>
        <dbReference type="PROSITE" id="PS50192"/>
    </source>
</evidence>
<evidence type="ECO:0000313" key="5">
    <source>
        <dbReference type="EMBL" id="KAG7532266.1"/>
    </source>
</evidence>
<dbReference type="GO" id="GO:0006906">
    <property type="term" value="P:vesicle fusion"/>
    <property type="evidence" value="ECO:0007669"/>
    <property type="project" value="TreeGrafter"/>
</dbReference>
<organism evidence="5 6">
    <name type="scientific">Filobasidium floriforme</name>
    <dbReference type="NCBI Taxonomy" id="5210"/>
    <lineage>
        <taxon>Eukaryota</taxon>
        <taxon>Fungi</taxon>
        <taxon>Dikarya</taxon>
        <taxon>Basidiomycota</taxon>
        <taxon>Agaricomycotina</taxon>
        <taxon>Tremellomycetes</taxon>
        <taxon>Filobasidiales</taxon>
        <taxon>Filobasidiaceae</taxon>
        <taxon>Filobasidium</taxon>
    </lineage>
</organism>
<feature type="compositionally biased region" description="Basic and acidic residues" evidence="3">
    <location>
        <begin position="124"/>
        <end position="134"/>
    </location>
</feature>
<gene>
    <name evidence="5" type="ORF">FFLO_03661</name>
</gene>
<name>A0A8K0NQL0_9TREE</name>
<proteinExistence type="inferred from homology"/>
<dbReference type="OrthoDB" id="18679at2759"/>
<keyword evidence="2" id="KW-0175">Coiled coil</keyword>
<reference evidence="5" key="1">
    <citation type="submission" date="2020-04" db="EMBL/GenBank/DDBJ databases">
        <title>Analysis of mating type loci in Filobasidium floriforme.</title>
        <authorList>
            <person name="Nowrousian M."/>
        </authorList>
    </citation>
    <scope>NUCLEOTIDE SEQUENCE</scope>
    <source>
        <strain evidence="5">CBS 6242</strain>
    </source>
</reference>
<feature type="domain" description="T-SNARE coiled-coil homology" evidence="4">
    <location>
        <begin position="282"/>
        <end position="344"/>
    </location>
</feature>
<dbReference type="PROSITE" id="PS50192">
    <property type="entry name" value="T_SNARE"/>
    <property type="match status" value="1"/>
</dbReference>
<dbReference type="GO" id="GO:0005886">
    <property type="term" value="C:plasma membrane"/>
    <property type="evidence" value="ECO:0007669"/>
    <property type="project" value="TreeGrafter"/>
</dbReference>
<feature type="region of interest" description="Disordered" evidence="3">
    <location>
        <begin position="1"/>
        <end position="137"/>
    </location>
</feature>
<dbReference type="SUPFAM" id="SSF58038">
    <property type="entry name" value="SNARE fusion complex"/>
    <property type="match status" value="2"/>
</dbReference>
<protein>
    <recommendedName>
        <fullName evidence="4">t-SNARE coiled-coil homology domain-containing protein</fullName>
    </recommendedName>
</protein>
<sequence length="348" mass="38963">MSFFKRKNPNASVIPPVAPPAGAEPMAPADTGAARTQLFSRGNNNSSLDMKRNAADPYAPALDRAPSYRTTAGDGDPYGDNKANQQRGELFGGFQPKEQVPKDRKYGYEGREMEDDFDEEEEIEGIKQEMRGIKQESLSSTRNALRIAREAEDTARGTLGRLGDQSERIANTERHLDIAKANNQRAEDKAKELKVLNRSLFRPAVTWNKEAKLNAQQEKLMERHLRERDDREKARADVQDTHRRLNTAANGTMRDNTPQAGAMAARKQARSRYQFEATASDDELEDEIDENLNETLEVTRNLKRLAMAAGEEIDTHNQRLTGINGKTGDLDLAILKNTEALRRAGGKR</sequence>
<feature type="compositionally biased region" description="Polar residues" evidence="3">
    <location>
        <begin position="37"/>
        <end position="48"/>
    </location>
</feature>
<dbReference type="GO" id="GO:0005484">
    <property type="term" value="F:SNAP receptor activity"/>
    <property type="evidence" value="ECO:0007669"/>
    <property type="project" value="TreeGrafter"/>
</dbReference>
<dbReference type="PANTHER" id="PTHR19305:SF9">
    <property type="entry name" value="SYNAPTOSOMAL-ASSOCIATED PROTEIN 29"/>
    <property type="match status" value="1"/>
</dbReference>
<evidence type="ECO:0000256" key="1">
    <source>
        <dbReference type="ARBA" id="ARBA00009480"/>
    </source>
</evidence>
<feature type="compositionally biased region" description="Basic and acidic residues" evidence="3">
    <location>
        <begin position="99"/>
        <end position="111"/>
    </location>
</feature>
<evidence type="ECO:0000256" key="2">
    <source>
        <dbReference type="SAM" id="Coils"/>
    </source>
</evidence>
<evidence type="ECO:0000313" key="6">
    <source>
        <dbReference type="Proteomes" id="UP000812966"/>
    </source>
</evidence>
<feature type="coiled-coil region" evidence="2">
    <location>
        <begin position="169"/>
        <end position="196"/>
    </location>
</feature>
<dbReference type="GO" id="GO:0019905">
    <property type="term" value="F:syntaxin binding"/>
    <property type="evidence" value="ECO:0007669"/>
    <property type="project" value="TreeGrafter"/>
</dbReference>
<dbReference type="EMBL" id="JABELV010000069">
    <property type="protein sequence ID" value="KAG7532266.1"/>
    <property type="molecule type" value="Genomic_DNA"/>
</dbReference>
<dbReference type="Proteomes" id="UP000812966">
    <property type="component" value="Unassembled WGS sequence"/>
</dbReference>
<dbReference type="Gene3D" id="1.20.5.110">
    <property type="match status" value="2"/>
</dbReference>
<accession>A0A8K0NQL0</accession>
<dbReference type="CDD" id="cd15886">
    <property type="entry name" value="SNARE_SEC9N"/>
    <property type="match status" value="1"/>
</dbReference>
<feature type="compositionally biased region" description="Low complexity" evidence="3">
    <location>
        <begin position="9"/>
        <end position="29"/>
    </location>
</feature>
<comment type="similarity">
    <text evidence="1">Belongs to the SNAP-25 family.</text>
</comment>
<dbReference type="GO" id="GO:0031201">
    <property type="term" value="C:SNARE complex"/>
    <property type="evidence" value="ECO:0007669"/>
    <property type="project" value="TreeGrafter"/>
</dbReference>
<dbReference type="PANTHER" id="PTHR19305">
    <property type="entry name" value="SYNAPTOSOMAL ASSOCIATED PROTEIN"/>
    <property type="match status" value="1"/>
</dbReference>
<keyword evidence="6" id="KW-1185">Reference proteome</keyword>
<comment type="caution">
    <text evidence="5">The sequence shown here is derived from an EMBL/GenBank/DDBJ whole genome shotgun (WGS) entry which is preliminary data.</text>
</comment>
<feature type="compositionally biased region" description="Acidic residues" evidence="3">
    <location>
        <begin position="112"/>
        <end position="123"/>
    </location>
</feature>
<dbReference type="GO" id="GO:0006887">
    <property type="term" value="P:exocytosis"/>
    <property type="evidence" value="ECO:0007669"/>
    <property type="project" value="TreeGrafter"/>
</dbReference>
<dbReference type="AlphaFoldDB" id="A0A8K0NQL0"/>
<dbReference type="SMART" id="SM00397">
    <property type="entry name" value="t_SNARE"/>
    <property type="match status" value="2"/>
</dbReference>
<dbReference type="InterPro" id="IPR000727">
    <property type="entry name" value="T_SNARE_dom"/>
</dbReference>
<evidence type="ECO:0000256" key="3">
    <source>
        <dbReference type="SAM" id="MobiDB-lite"/>
    </source>
</evidence>